<dbReference type="EMBL" id="VBQZ03000036">
    <property type="protein sequence ID" value="MXQ87011.1"/>
    <property type="molecule type" value="Genomic_DNA"/>
</dbReference>
<dbReference type="AlphaFoldDB" id="A0A6B0RDA2"/>
<evidence type="ECO:0000313" key="1">
    <source>
        <dbReference type="EMBL" id="MXQ87011.1"/>
    </source>
</evidence>
<keyword evidence="2" id="KW-1185">Reference proteome</keyword>
<accession>A0A6B0RDA2</accession>
<gene>
    <name evidence="1" type="ORF">E5288_WYG007469</name>
</gene>
<organism evidence="1 2">
    <name type="scientific">Bos mutus</name>
    <name type="common">wild yak</name>
    <dbReference type="NCBI Taxonomy" id="72004"/>
    <lineage>
        <taxon>Eukaryota</taxon>
        <taxon>Metazoa</taxon>
        <taxon>Chordata</taxon>
        <taxon>Craniata</taxon>
        <taxon>Vertebrata</taxon>
        <taxon>Euteleostomi</taxon>
        <taxon>Mammalia</taxon>
        <taxon>Eutheria</taxon>
        <taxon>Laurasiatheria</taxon>
        <taxon>Artiodactyla</taxon>
        <taxon>Ruminantia</taxon>
        <taxon>Pecora</taxon>
        <taxon>Bovidae</taxon>
        <taxon>Bovinae</taxon>
        <taxon>Bos</taxon>
    </lineage>
</organism>
<reference evidence="1" key="1">
    <citation type="submission" date="2019-10" db="EMBL/GenBank/DDBJ databases">
        <title>The sequence and de novo assembly of the wild yak genome.</title>
        <authorList>
            <person name="Liu Y."/>
        </authorList>
    </citation>
    <scope>NUCLEOTIDE SEQUENCE [LARGE SCALE GENOMIC DNA]</scope>
    <source>
        <strain evidence="1">WY2019</strain>
    </source>
</reference>
<sequence>MSNSPGSYGNHRGLALLGSTVSTELIVEVESECRSEAVLADETLPSLWRGRTDDFFRRSSPSRFLGQFLIHESDEQNCILMMLLELQMIQPWVTGSLEVNVFGTYFPDESIRAPFGCECVEGRNVFWEPRELIDSQQDVGHEDAATWARVGPGTSDGLTNWSLLGDDDKRKPGAGVLSVNANGRTQLRSAFYAEGPLSTQKDRFLRRRTVTCAVKSLPSFSCVIVNKSGDPSQHFVSTPVSELYKGLVFCEIAFILGAEKSFLLLSARCQFQQL</sequence>
<protein>
    <submittedName>
        <fullName evidence="1">Uncharacterized protein</fullName>
    </submittedName>
</protein>
<comment type="caution">
    <text evidence="1">The sequence shown here is derived from an EMBL/GenBank/DDBJ whole genome shotgun (WGS) entry which is preliminary data.</text>
</comment>
<proteinExistence type="predicted"/>
<dbReference type="Proteomes" id="UP000322234">
    <property type="component" value="Unassembled WGS sequence"/>
</dbReference>
<name>A0A6B0RDA2_9CETA</name>
<evidence type="ECO:0000313" key="2">
    <source>
        <dbReference type="Proteomes" id="UP000322234"/>
    </source>
</evidence>